<organism evidence="2 3">
    <name type="scientific">Streptomyces odorifer</name>
    <dbReference type="NCBI Taxonomy" id="53450"/>
    <lineage>
        <taxon>Bacteria</taxon>
        <taxon>Bacillati</taxon>
        <taxon>Actinomycetota</taxon>
        <taxon>Actinomycetes</taxon>
        <taxon>Kitasatosporales</taxon>
        <taxon>Streptomycetaceae</taxon>
        <taxon>Streptomyces</taxon>
        <taxon>Streptomyces albidoflavus group</taxon>
    </lineage>
</organism>
<protein>
    <submittedName>
        <fullName evidence="2">Uncharacterized protein</fullName>
    </submittedName>
</protein>
<comment type="caution">
    <text evidence="2">The sequence shown here is derived from an EMBL/GenBank/DDBJ whole genome shotgun (WGS) entry which is preliminary data.</text>
</comment>
<accession>A0A7Y6F3E5</accession>
<feature type="compositionally biased region" description="Basic and acidic residues" evidence="1">
    <location>
        <begin position="1"/>
        <end position="11"/>
    </location>
</feature>
<dbReference type="Proteomes" id="UP000540128">
    <property type="component" value="Unassembled WGS sequence"/>
</dbReference>
<sequence>MNDQDKPERELSSVARRIVQAVRSPGSTSPPSSPADSAGSADEAPVEDFTEADEQELAEGLNEEASLRWLKEEATARYNKRRAQNALLVARAKKARRTIPEEAAGPDGRSVAMVTSPRSTLAVRVTNRAAFTEFIAGIAPKEVEPVVREAYFKKLARQWVKRGACLVEVTDENTGEVQALTAPGVEVYRKASSHAVRLIAADPESGVEGGAALMVAQLSREWLQRLLGRGTADR</sequence>
<evidence type="ECO:0000256" key="1">
    <source>
        <dbReference type="SAM" id="MobiDB-lite"/>
    </source>
</evidence>
<reference evidence="2 3" key="1">
    <citation type="submission" date="2020-03" db="EMBL/GenBank/DDBJ databases">
        <title>Complete genome sequence of sixteen Streptomyces strains facilitates identification of candidate genes involved in plant growth-promotion in grain legumes and cereals.</title>
        <authorList>
            <person name="Gopalakrishnan S."/>
            <person name="Thakur V."/>
            <person name="Saxena R."/>
            <person name="Vadlamudi S."/>
            <person name="Purohit S."/>
            <person name="Kumar V."/>
            <person name="Rathore A."/>
            <person name="Chitikineni A."/>
            <person name="Varshney R.K."/>
        </authorList>
    </citation>
    <scope>NUCLEOTIDE SEQUENCE [LARGE SCALE GENOMIC DNA]</scope>
    <source>
        <strain evidence="2 3">KAI-180</strain>
    </source>
</reference>
<dbReference type="AlphaFoldDB" id="A0A7Y6F3E5"/>
<proteinExistence type="predicted"/>
<feature type="region of interest" description="Disordered" evidence="1">
    <location>
        <begin position="1"/>
        <end position="54"/>
    </location>
</feature>
<gene>
    <name evidence="2" type="ORF">G6W59_21670</name>
</gene>
<dbReference type="RefSeq" id="WP_175457150.1">
    <property type="nucleotide sequence ID" value="NZ_JAANNT010000020.1"/>
</dbReference>
<dbReference type="EMBL" id="JAANNT010000020">
    <property type="protein sequence ID" value="NUV30883.1"/>
    <property type="molecule type" value="Genomic_DNA"/>
</dbReference>
<evidence type="ECO:0000313" key="3">
    <source>
        <dbReference type="Proteomes" id="UP000540128"/>
    </source>
</evidence>
<keyword evidence="3" id="KW-1185">Reference proteome</keyword>
<feature type="compositionally biased region" description="Acidic residues" evidence="1">
    <location>
        <begin position="44"/>
        <end position="54"/>
    </location>
</feature>
<name>A0A7Y6F3E5_9ACTN</name>
<evidence type="ECO:0000313" key="2">
    <source>
        <dbReference type="EMBL" id="NUV30883.1"/>
    </source>
</evidence>
<feature type="compositionally biased region" description="Low complexity" evidence="1">
    <location>
        <begin position="24"/>
        <end position="43"/>
    </location>
</feature>